<dbReference type="AlphaFoldDB" id="A0A1G2BBZ0"/>
<proteinExistence type="predicted"/>
<protein>
    <recommendedName>
        <fullName evidence="3">Nudix hydrolase domain-containing protein</fullName>
    </recommendedName>
</protein>
<comment type="caution">
    <text evidence="1">The sequence shown here is derived from an EMBL/GenBank/DDBJ whole genome shotgun (WGS) entry which is preliminary data.</text>
</comment>
<evidence type="ECO:0008006" key="3">
    <source>
        <dbReference type="Google" id="ProtNLM"/>
    </source>
</evidence>
<accession>A0A1G2BBZ0</accession>
<sequence>MTQKRHKIIAAVHLILEKEGSPCIMEQDKYDELKWFKITKLPNNIIPYIGSAIKNIGQGNYYSEFGWQY</sequence>
<dbReference type="EMBL" id="MHKI01000017">
    <property type="protein sequence ID" value="OGY86661.1"/>
    <property type="molecule type" value="Genomic_DNA"/>
</dbReference>
<gene>
    <name evidence="1" type="ORF">A2319_02900</name>
</gene>
<name>A0A1G2BBZ0_9BACT</name>
<dbReference type="Proteomes" id="UP000176420">
    <property type="component" value="Unassembled WGS sequence"/>
</dbReference>
<evidence type="ECO:0000313" key="2">
    <source>
        <dbReference type="Proteomes" id="UP000176420"/>
    </source>
</evidence>
<evidence type="ECO:0000313" key="1">
    <source>
        <dbReference type="EMBL" id="OGY86661.1"/>
    </source>
</evidence>
<organism evidence="1 2">
    <name type="scientific">Candidatus Kerfeldbacteria bacterium RIFOXYB2_FULL_38_14</name>
    <dbReference type="NCBI Taxonomy" id="1798547"/>
    <lineage>
        <taxon>Bacteria</taxon>
        <taxon>Candidatus Kerfeldiibacteriota</taxon>
    </lineage>
</organism>
<reference evidence="1 2" key="1">
    <citation type="journal article" date="2016" name="Nat. Commun.">
        <title>Thousands of microbial genomes shed light on interconnected biogeochemical processes in an aquifer system.</title>
        <authorList>
            <person name="Anantharaman K."/>
            <person name="Brown C.T."/>
            <person name="Hug L.A."/>
            <person name="Sharon I."/>
            <person name="Castelle C.J."/>
            <person name="Probst A.J."/>
            <person name="Thomas B.C."/>
            <person name="Singh A."/>
            <person name="Wilkins M.J."/>
            <person name="Karaoz U."/>
            <person name="Brodie E.L."/>
            <person name="Williams K.H."/>
            <person name="Hubbard S.S."/>
            <person name="Banfield J.F."/>
        </authorList>
    </citation>
    <scope>NUCLEOTIDE SEQUENCE [LARGE SCALE GENOMIC DNA]</scope>
</reference>